<evidence type="ECO:0000259" key="2">
    <source>
        <dbReference type="Pfam" id="PF07584"/>
    </source>
</evidence>
<gene>
    <name evidence="4" type="ORF">HCZ30_00850</name>
</gene>
<comment type="caution">
    <text evidence="4">The sequence shown here is derived from an EMBL/GenBank/DDBJ whole genome shotgun (WGS) entry which is preliminary data.</text>
</comment>
<evidence type="ECO:0000259" key="3">
    <source>
        <dbReference type="Pfam" id="PF13709"/>
    </source>
</evidence>
<dbReference type="InterPro" id="IPR029062">
    <property type="entry name" value="Class_I_gatase-like"/>
</dbReference>
<feature type="domain" description="Aerotolerance regulator N-terminal" evidence="2">
    <location>
        <begin position="8"/>
        <end position="81"/>
    </location>
</feature>
<reference evidence="4 5" key="1">
    <citation type="submission" date="2020-03" db="EMBL/GenBank/DDBJ databases">
        <title>Bacterial isolates of synthetic phycosphere.</title>
        <authorList>
            <person name="Fu H."/>
            <person name="Moran M.A."/>
        </authorList>
    </citation>
    <scope>NUCLEOTIDE SEQUENCE [LARGE SCALE GENOMIC DNA]</scope>
    <source>
        <strain evidence="4 5">HF1</strain>
    </source>
</reference>
<keyword evidence="5" id="KW-1185">Reference proteome</keyword>
<name>A0ABX0VSS5_9RHOB</name>
<dbReference type="Pfam" id="PF07584">
    <property type="entry name" value="BatA"/>
    <property type="match status" value="1"/>
</dbReference>
<evidence type="ECO:0000256" key="1">
    <source>
        <dbReference type="SAM" id="Phobius"/>
    </source>
</evidence>
<sequence length="911" mass="98324">MFQIGPLGFAQPWLLLAAIALPLLIILLRAIPPAPIRRRFPGVALLLGLNDDSVQTDRTPWWLLLLRMMALAAIIVGFAGPVLNPENREQGSGPLLILTDGSWAEANDWTARMSRIEALVANAGRQGRTIAVASLTDLPADGPVFQSAEAAERMIGAIRPNAWLPDDTEVTEWVAALDSDFDTYWLSDGLGRPSRSVIADLDDHGAVTVFERLRPVYGLHPARFDDGAIRLDVLRSLPTEDPVTIAAIGRDPAGVERELSRQPLTFPEGALTARLTFELPPEIRNRLTRFEIVGQPTAGAVSLTDDSLKRREIALIPAGASQEGLQLLSPLHYLREALAPNAELIEVPLADAIPANPDIIILTDTAALPQQEAEALSAWVDDGGMLVRFAGPRLASSDISRTGEDDLLPVRLRTGGRTVGGTMSWGEPKALAPFKDGSPFVGLQIPGDVTVSTQVVAQPDPTLADRVIAELADGTPLVTRKESGAGQIVLFHVTANAEWSTLPLSGLFPAMLERLAIAVRPAAPDAAEFEGTIWSLDQRLLADGCLAREDETVAYEGEIVATGKVGPDLPPGLYRGQDRLLAVNTITADQRLTAANWPAGTDIERPQAAEERDLSAWFLVSALVLLTLDVIGTLGLTGRLRHAATVLIALLILQPHPSQAQDDDLIRAASEVVLAHVLTGDDGLDEMAHQGLYGLSDMLFRRTSVEPGRPMGVDLETDELSVFPLLYWPVNADQPLPSAEAYAKLNRYLATGGMILFDTRDADRATYGNTTAEGRKLQTIAAGLDIPPLEPVPADHILTRTFYLLQDFPGRYNGQIWAEASDPAAQQIEGMPFRNLNDGVTPVVIGGNDWAAAWAANDYGQPIYPVGRGSAGQQQREISYRFGINLVMNVLTGNYKSDQVHVPDLLDRLGQ</sequence>
<dbReference type="NCBIfam" id="TIGR02226">
    <property type="entry name" value="two_anch"/>
    <property type="match status" value="1"/>
</dbReference>
<dbReference type="SUPFAM" id="SSF52317">
    <property type="entry name" value="Class I glutamine amidotransferase-like"/>
    <property type="match status" value="1"/>
</dbReference>
<keyword evidence="1" id="KW-0812">Transmembrane</keyword>
<dbReference type="PANTHER" id="PTHR37464:SF1">
    <property type="entry name" value="BLL2463 PROTEIN"/>
    <property type="match status" value="1"/>
</dbReference>
<organism evidence="4 5">
    <name type="scientific">Marivivens donghaensis</name>
    <dbReference type="NCBI Taxonomy" id="1699413"/>
    <lineage>
        <taxon>Bacteria</taxon>
        <taxon>Pseudomonadati</taxon>
        <taxon>Pseudomonadota</taxon>
        <taxon>Alphaproteobacteria</taxon>
        <taxon>Rhodobacterales</taxon>
        <taxon>Paracoccaceae</taxon>
        <taxon>Marivivens group</taxon>
        <taxon>Marivivens</taxon>
    </lineage>
</organism>
<dbReference type="InterPro" id="IPR011933">
    <property type="entry name" value="Double_TM_dom"/>
</dbReference>
<evidence type="ECO:0000313" key="5">
    <source>
        <dbReference type="Proteomes" id="UP000709466"/>
    </source>
</evidence>
<dbReference type="PANTHER" id="PTHR37464">
    <property type="entry name" value="BLL2463 PROTEIN"/>
    <property type="match status" value="1"/>
</dbReference>
<dbReference type="InterPro" id="IPR025297">
    <property type="entry name" value="DUF4159"/>
</dbReference>
<dbReference type="InterPro" id="IPR024163">
    <property type="entry name" value="Aerotolerance_reg_N"/>
</dbReference>
<keyword evidence="1" id="KW-0472">Membrane</keyword>
<feature type="transmembrane region" description="Helical" evidence="1">
    <location>
        <begin position="12"/>
        <end position="31"/>
    </location>
</feature>
<dbReference type="CDD" id="cd03143">
    <property type="entry name" value="A4_beta-galactosidase_middle_domain"/>
    <property type="match status" value="1"/>
</dbReference>
<dbReference type="RefSeq" id="WP_167635871.1">
    <property type="nucleotide sequence ID" value="NZ_JAATOP010000001.1"/>
</dbReference>
<evidence type="ECO:0000313" key="4">
    <source>
        <dbReference type="EMBL" id="NIY70979.1"/>
    </source>
</evidence>
<feature type="domain" description="DUF4159" evidence="3">
    <location>
        <begin position="674"/>
        <end position="890"/>
    </location>
</feature>
<proteinExistence type="predicted"/>
<protein>
    <submittedName>
        <fullName evidence="4">DUF4159 domain-containing protein</fullName>
    </submittedName>
</protein>
<feature type="transmembrane region" description="Helical" evidence="1">
    <location>
        <begin position="61"/>
        <end position="83"/>
    </location>
</feature>
<dbReference type="Pfam" id="PF13709">
    <property type="entry name" value="DUF4159"/>
    <property type="match status" value="1"/>
</dbReference>
<dbReference type="EMBL" id="JAATOP010000001">
    <property type="protein sequence ID" value="NIY70979.1"/>
    <property type="molecule type" value="Genomic_DNA"/>
</dbReference>
<dbReference type="Gene3D" id="3.40.50.880">
    <property type="match status" value="1"/>
</dbReference>
<dbReference type="Gene3D" id="3.40.50.12140">
    <property type="entry name" value="Domain of unknown function DUF4159"/>
    <property type="match status" value="1"/>
</dbReference>
<accession>A0ABX0VSS5</accession>
<dbReference type="Proteomes" id="UP000709466">
    <property type="component" value="Unassembled WGS sequence"/>
</dbReference>
<keyword evidence="1" id="KW-1133">Transmembrane helix</keyword>